<evidence type="ECO:0000256" key="4">
    <source>
        <dbReference type="ARBA" id="ARBA00022741"/>
    </source>
</evidence>
<dbReference type="EC" id="2.7.11.1" evidence="1"/>
<evidence type="ECO:0000256" key="3">
    <source>
        <dbReference type="ARBA" id="ARBA00022679"/>
    </source>
</evidence>
<dbReference type="AlphaFoldDB" id="A0A8T2VAB8"/>
<feature type="binding site" evidence="9">
    <location>
        <position position="179"/>
    </location>
    <ligand>
        <name>ATP</name>
        <dbReference type="ChEBI" id="CHEBI:30616"/>
    </ligand>
</feature>
<dbReference type="InterPro" id="IPR017441">
    <property type="entry name" value="Protein_kinase_ATP_BS"/>
</dbReference>
<evidence type="ECO:0000256" key="7">
    <source>
        <dbReference type="ARBA" id="ARBA00047899"/>
    </source>
</evidence>
<keyword evidence="6 9" id="KW-0067">ATP-binding</keyword>
<accession>A0A8T2VAB8</accession>
<evidence type="ECO:0000256" key="8">
    <source>
        <dbReference type="ARBA" id="ARBA00048679"/>
    </source>
</evidence>
<dbReference type="SUPFAM" id="SSF56112">
    <property type="entry name" value="Protein kinase-like (PK-like)"/>
    <property type="match status" value="1"/>
</dbReference>
<comment type="catalytic activity">
    <reaction evidence="7">
        <text>L-threonyl-[protein] + ATP = O-phospho-L-threonyl-[protein] + ADP + H(+)</text>
        <dbReference type="Rhea" id="RHEA:46608"/>
        <dbReference type="Rhea" id="RHEA-COMP:11060"/>
        <dbReference type="Rhea" id="RHEA-COMP:11605"/>
        <dbReference type="ChEBI" id="CHEBI:15378"/>
        <dbReference type="ChEBI" id="CHEBI:30013"/>
        <dbReference type="ChEBI" id="CHEBI:30616"/>
        <dbReference type="ChEBI" id="CHEBI:61977"/>
        <dbReference type="ChEBI" id="CHEBI:456216"/>
        <dbReference type="EC" id="2.7.11.1"/>
    </reaction>
</comment>
<dbReference type="FunFam" id="3.30.200.20:FF:000206">
    <property type="entry name" value="Serine/threonine-protein kinase Ssp1"/>
    <property type="match status" value="1"/>
</dbReference>
<evidence type="ECO:0000313" key="13">
    <source>
        <dbReference type="EMBL" id="KAH7445441.1"/>
    </source>
</evidence>
<dbReference type="InterPro" id="IPR008271">
    <property type="entry name" value="Ser/Thr_kinase_AS"/>
</dbReference>
<name>A0A8T2VAB8_CERRI</name>
<feature type="region of interest" description="Disordered" evidence="11">
    <location>
        <begin position="15"/>
        <end position="82"/>
    </location>
</feature>
<feature type="compositionally biased region" description="Polar residues" evidence="11">
    <location>
        <begin position="43"/>
        <end position="59"/>
    </location>
</feature>
<comment type="caution">
    <text evidence="13">The sequence shown here is derived from an EMBL/GenBank/DDBJ whole genome shotgun (WGS) entry which is preliminary data.</text>
</comment>
<gene>
    <name evidence="13" type="ORF">KP509_01G009400</name>
</gene>
<keyword evidence="4 9" id="KW-0547">Nucleotide-binding</keyword>
<feature type="compositionally biased region" description="Polar residues" evidence="11">
    <location>
        <begin position="22"/>
        <end position="34"/>
    </location>
</feature>
<dbReference type="GO" id="GO:0004674">
    <property type="term" value="F:protein serine/threonine kinase activity"/>
    <property type="evidence" value="ECO:0007669"/>
    <property type="project" value="UniProtKB-KW"/>
</dbReference>
<reference evidence="13" key="1">
    <citation type="submission" date="2021-08" db="EMBL/GenBank/DDBJ databases">
        <title>WGS assembly of Ceratopteris richardii.</title>
        <authorList>
            <person name="Marchant D.B."/>
            <person name="Chen G."/>
            <person name="Jenkins J."/>
            <person name="Shu S."/>
            <person name="Leebens-Mack J."/>
            <person name="Grimwood J."/>
            <person name="Schmutz J."/>
            <person name="Soltis P."/>
            <person name="Soltis D."/>
            <person name="Chen Z.-H."/>
        </authorList>
    </citation>
    <scope>NUCLEOTIDE SEQUENCE</scope>
    <source>
        <strain evidence="13">Whitten #5841</strain>
        <tissue evidence="13">Leaf</tissue>
    </source>
</reference>
<evidence type="ECO:0000256" key="10">
    <source>
        <dbReference type="RuleBase" id="RU000304"/>
    </source>
</evidence>
<evidence type="ECO:0000313" key="14">
    <source>
        <dbReference type="Proteomes" id="UP000825935"/>
    </source>
</evidence>
<evidence type="ECO:0000256" key="11">
    <source>
        <dbReference type="SAM" id="MobiDB-lite"/>
    </source>
</evidence>
<evidence type="ECO:0000259" key="12">
    <source>
        <dbReference type="PROSITE" id="PS50011"/>
    </source>
</evidence>
<dbReference type="PANTHER" id="PTHR24346">
    <property type="entry name" value="MAP/MICROTUBULE AFFINITY-REGULATING KINASE"/>
    <property type="match status" value="1"/>
</dbReference>
<protein>
    <recommendedName>
        <fullName evidence="1">non-specific serine/threonine protein kinase</fullName>
        <ecNumber evidence="1">2.7.11.1</ecNumber>
    </recommendedName>
</protein>
<evidence type="ECO:0000256" key="5">
    <source>
        <dbReference type="ARBA" id="ARBA00022777"/>
    </source>
</evidence>
<dbReference type="PROSITE" id="PS00107">
    <property type="entry name" value="PROTEIN_KINASE_ATP"/>
    <property type="match status" value="1"/>
</dbReference>
<dbReference type="Pfam" id="PF00069">
    <property type="entry name" value="Pkinase"/>
    <property type="match status" value="1"/>
</dbReference>
<evidence type="ECO:0000256" key="6">
    <source>
        <dbReference type="ARBA" id="ARBA00022840"/>
    </source>
</evidence>
<dbReference type="Gene3D" id="1.10.510.10">
    <property type="entry name" value="Transferase(Phosphotransferase) domain 1"/>
    <property type="match status" value="1"/>
</dbReference>
<dbReference type="InterPro" id="IPR011009">
    <property type="entry name" value="Kinase-like_dom_sf"/>
</dbReference>
<dbReference type="GO" id="GO:0005524">
    <property type="term" value="F:ATP binding"/>
    <property type="evidence" value="ECO:0007669"/>
    <property type="project" value="UniProtKB-UniRule"/>
</dbReference>
<dbReference type="GO" id="GO:0005737">
    <property type="term" value="C:cytoplasm"/>
    <property type="evidence" value="ECO:0007669"/>
    <property type="project" value="TreeGrafter"/>
</dbReference>
<dbReference type="GO" id="GO:0035556">
    <property type="term" value="P:intracellular signal transduction"/>
    <property type="evidence" value="ECO:0007669"/>
    <property type="project" value="TreeGrafter"/>
</dbReference>
<dbReference type="PANTHER" id="PTHR24346:SF39">
    <property type="entry name" value="SERINE_THREONINE-PROTEIN KINASE GRIK1-RELATED"/>
    <property type="match status" value="1"/>
</dbReference>
<keyword evidence="14" id="KW-1185">Reference proteome</keyword>
<keyword evidence="2 10" id="KW-0723">Serine/threonine-protein kinase</keyword>
<dbReference type="OrthoDB" id="68483at2759"/>
<evidence type="ECO:0000256" key="9">
    <source>
        <dbReference type="PROSITE-ProRule" id="PRU10141"/>
    </source>
</evidence>
<dbReference type="Proteomes" id="UP000825935">
    <property type="component" value="Chromosome 1"/>
</dbReference>
<sequence length="414" mass="46126">MGCCSWFDLLFSQDSKRKPSRPATSSYSHGSSQEHLLADDTSKQLALDSSQECAPSSVQADYASPSGEEYDSPPSTPRVNGDVSSIISKAVQNHPLRRRALDPSLRNVSYDNLGLAASNSNHVWRPRHIKFSRCAIRGEDYSGKKMINNYVREGVIGIGSYSKVVLCRNVADEELYAMKIVQKSRLRKIKVAPSETALTDVYKEVSIMKELDHPNVVKLIEVIDDPQCDRLYMILEYIEGRCMFEGPGPAGGISEATARKYFKDIVAGIVYLHSCRIIHGDIKPENLLVSGSGQVKLCDFSVSQRFQGNNDELRRSPGTPVYTAPECITGATYHGRAADVWALGVTLYCMLFGRYPFIGETLQGTYDEIVHGTLKLPERLDNQLSDLLKGLLCKDPLKRMTLDQVIQHQYYIGC</sequence>
<feature type="domain" description="Protein kinase" evidence="12">
    <location>
        <begin position="150"/>
        <end position="411"/>
    </location>
</feature>
<dbReference type="PROSITE" id="PS50011">
    <property type="entry name" value="PROTEIN_KINASE_DOM"/>
    <property type="match status" value="1"/>
</dbReference>
<dbReference type="CDD" id="cd14008">
    <property type="entry name" value="STKc_LKB1_CaMKK"/>
    <property type="match status" value="1"/>
</dbReference>
<dbReference type="EMBL" id="CM035406">
    <property type="protein sequence ID" value="KAH7445441.1"/>
    <property type="molecule type" value="Genomic_DNA"/>
</dbReference>
<evidence type="ECO:0000256" key="2">
    <source>
        <dbReference type="ARBA" id="ARBA00022527"/>
    </source>
</evidence>
<dbReference type="FunFam" id="1.10.510.10:FF:000582">
    <property type="entry name" value="Serine/threonine-protein kinase GRIK1 isoform A"/>
    <property type="match status" value="1"/>
</dbReference>
<evidence type="ECO:0000256" key="1">
    <source>
        <dbReference type="ARBA" id="ARBA00012513"/>
    </source>
</evidence>
<comment type="catalytic activity">
    <reaction evidence="8">
        <text>L-seryl-[protein] + ATP = O-phospho-L-seryl-[protein] + ADP + H(+)</text>
        <dbReference type="Rhea" id="RHEA:17989"/>
        <dbReference type="Rhea" id="RHEA-COMP:9863"/>
        <dbReference type="Rhea" id="RHEA-COMP:11604"/>
        <dbReference type="ChEBI" id="CHEBI:15378"/>
        <dbReference type="ChEBI" id="CHEBI:29999"/>
        <dbReference type="ChEBI" id="CHEBI:30616"/>
        <dbReference type="ChEBI" id="CHEBI:83421"/>
        <dbReference type="ChEBI" id="CHEBI:456216"/>
        <dbReference type="EC" id="2.7.11.1"/>
    </reaction>
</comment>
<dbReference type="SMART" id="SM00220">
    <property type="entry name" value="S_TKc"/>
    <property type="match status" value="1"/>
</dbReference>
<dbReference type="OMA" id="KHLIERM"/>
<dbReference type="InterPro" id="IPR000719">
    <property type="entry name" value="Prot_kinase_dom"/>
</dbReference>
<dbReference type="PROSITE" id="PS00108">
    <property type="entry name" value="PROTEIN_KINASE_ST"/>
    <property type="match status" value="1"/>
</dbReference>
<comment type="similarity">
    <text evidence="10">Belongs to the protein kinase superfamily.</text>
</comment>
<keyword evidence="5" id="KW-0418">Kinase</keyword>
<keyword evidence="3" id="KW-0808">Transferase</keyword>
<organism evidence="13 14">
    <name type="scientific">Ceratopteris richardii</name>
    <name type="common">Triangle waterfern</name>
    <dbReference type="NCBI Taxonomy" id="49495"/>
    <lineage>
        <taxon>Eukaryota</taxon>
        <taxon>Viridiplantae</taxon>
        <taxon>Streptophyta</taxon>
        <taxon>Embryophyta</taxon>
        <taxon>Tracheophyta</taxon>
        <taxon>Polypodiopsida</taxon>
        <taxon>Polypodiidae</taxon>
        <taxon>Polypodiales</taxon>
        <taxon>Pteridineae</taxon>
        <taxon>Pteridaceae</taxon>
        <taxon>Parkerioideae</taxon>
        <taxon>Ceratopteris</taxon>
    </lineage>
</organism>
<proteinExistence type="inferred from homology"/>